<protein>
    <submittedName>
        <fullName evidence="1">Uncharacterized protein</fullName>
    </submittedName>
</protein>
<reference evidence="1" key="1">
    <citation type="journal article" date="2019" name="bioRxiv">
        <title>The Genome of the Zebra Mussel, Dreissena polymorpha: A Resource for Invasive Species Research.</title>
        <authorList>
            <person name="McCartney M.A."/>
            <person name="Auch B."/>
            <person name="Kono T."/>
            <person name="Mallez S."/>
            <person name="Zhang Y."/>
            <person name="Obille A."/>
            <person name="Becker A."/>
            <person name="Abrahante J.E."/>
            <person name="Garbe J."/>
            <person name="Badalamenti J.P."/>
            <person name="Herman A."/>
            <person name="Mangelson H."/>
            <person name="Liachko I."/>
            <person name="Sullivan S."/>
            <person name="Sone E.D."/>
            <person name="Koren S."/>
            <person name="Silverstein K.A.T."/>
            <person name="Beckman K.B."/>
            <person name="Gohl D.M."/>
        </authorList>
    </citation>
    <scope>NUCLEOTIDE SEQUENCE</scope>
    <source>
        <strain evidence="1">Duluth1</strain>
        <tissue evidence="1">Whole animal</tissue>
    </source>
</reference>
<sequence>MLRFQPRLQTLTFLLTPPKTESTASKPSCLQTTIPSAVVNLSSQTVPHVPFTLTSTRPRFLVLPLTSRTFSQPCDI</sequence>
<dbReference type="Proteomes" id="UP000828390">
    <property type="component" value="Unassembled WGS sequence"/>
</dbReference>
<evidence type="ECO:0000313" key="1">
    <source>
        <dbReference type="EMBL" id="KAH3870000.1"/>
    </source>
</evidence>
<name>A0A9D4RKX5_DREPO</name>
<comment type="caution">
    <text evidence="1">The sequence shown here is derived from an EMBL/GenBank/DDBJ whole genome shotgun (WGS) entry which is preliminary data.</text>
</comment>
<gene>
    <name evidence="1" type="ORF">DPMN_033178</name>
</gene>
<evidence type="ECO:0000313" key="2">
    <source>
        <dbReference type="Proteomes" id="UP000828390"/>
    </source>
</evidence>
<dbReference type="AlphaFoldDB" id="A0A9D4RKX5"/>
<proteinExistence type="predicted"/>
<accession>A0A9D4RKX5</accession>
<organism evidence="1 2">
    <name type="scientific">Dreissena polymorpha</name>
    <name type="common">Zebra mussel</name>
    <name type="synonym">Mytilus polymorpha</name>
    <dbReference type="NCBI Taxonomy" id="45954"/>
    <lineage>
        <taxon>Eukaryota</taxon>
        <taxon>Metazoa</taxon>
        <taxon>Spiralia</taxon>
        <taxon>Lophotrochozoa</taxon>
        <taxon>Mollusca</taxon>
        <taxon>Bivalvia</taxon>
        <taxon>Autobranchia</taxon>
        <taxon>Heteroconchia</taxon>
        <taxon>Euheterodonta</taxon>
        <taxon>Imparidentia</taxon>
        <taxon>Neoheterodontei</taxon>
        <taxon>Myida</taxon>
        <taxon>Dreissenoidea</taxon>
        <taxon>Dreissenidae</taxon>
        <taxon>Dreissena</taxon>
    </lineage>
</organism>
<reference evidence="1" key="2">
    <citation type="submission" date="2020-11" db="EMBL/GenBank/DDBJ databases">
        <authorList>
            <person name="McCartney M.A."/>
            <person name="Auch B."/>
            <person name="Kono T."/>
            <person name="Mallez S."/>
            <person name="Becker A."/>
            <person name="Gohl D.M."/>
            <person name="Silverstein K.A.T."/>
            <person name="Koren S."/>
            <person name="Bechman K.B."/>
            <person name="Herman A."/>
            <person name="Abrahante J.E."/>
            <person name="Garbe J."/>
        </authorList>
    </citation>
    <scope>NUCLEOTIDE SEQUENCE</scope>
    <source>
        <strain evidence="1">Duluth1</strain>
        <tissue evidence="1">Whole animal</tissue>
    </source>
</reference>
<keyword evidence="2" id="KW-1185">Reference proteome</keyword>
<dbReference type="EMBL" id="JAIWYP010000002">
    <property type="protein sequence ID" value="KAH3870000.1"/>
    <property type="molecule type" value="Genomic_DNA"/>
</dbReference>